<proteinExistence type="predicted"/>
<evidence type="ECO:0000313" key="2">
    <source>
        <dbReference type="EMBL" id="KAK5913458.1"/>
    </source>
</evidence>
<organism evidence="2 3">
    <name type="scientific">Champsocephalus gunnari</name>
    <name type="common">Mackerel icefish</name>
    <dbReference type="NCBI Taxonomy" id="52237"/>
    <lineage>
        <taxon>Eukaryota</taxon>
        <taxon>Metazoa</taxon>
        <taxon>Chordata</taxon>
        <taxon>Craniata</taxon>
        <taxon>Vertebrata</taxon>
        <taxon>Euteleostomi</taxon>
        <taxon>Actinopterygii</taxon>
        <taxon>Neopterygii</taxon>
        <taxon>Teleostei</taxon>
        <taxon>Neoteleostei</taxon>
        <taxon>Acanthomorphata</taxon>
        <taxon>Eupercaria</taxon>
        <taxon>Perciformes</taxon>
        <taxon>Notothenioidei</taxon>
        <taxon>Channichthyidae</taxon>
        <taxon>Champsocephalus</taxon>
    </lineage>
</organism>
<evidence type="ECO:0000313" key="3">
    <source>
        <dbReference type="Proteomes" id="UP001331515"/>
    </source>
</evidence>
<sequence length="115" mass="13531">MPRSDHEQSQATRIDETFSGIYDETVKAVGDTVPRRKRRRRGRDDLEQGVNQHQEGDEKTVVCLRRLYFQIVDGIVLHMTQRFADMEHLIFFRVLEHTLHLSASLLHFPEVSWLS</sequence>
<name>A0AAN8D4A4_CHAGU</name>
<feature type="region of interest" description="Disordered" evidence="1">
    <location>
        <begin position="32"/>
        <end position="55"/>
    </location>
</feature>
<accession>A0AAN8D4A4</accession>
<dbReference type="Proteomes" id="UP001331515">
    <property type="component" value="Unassembled WGS sequence"/>
</dbReference>
<protein>
    <submittedName>
        <fullName evidence="2">Uncharacterized protein</fullName>
    </submittedName>
</protein>
<reference evidence="2 3" key="1">
    <citation type="journal article" date="2023" name="Mol. Biol. Evol.">
        <title>Genomics of Secondarily Temperate Adaptation in the Only Non-Antarctic Icefish.</title>
        <authorList>
            <person name="Rivera-Colon A.G."/>
            <person name="Rayamajhi N."/>
            <person name="Minhas B.F."/>
            <person name="Madrigal G."/>
            <person name="Bilyk K.T."/>
            <person name="Yoon V."/>
            <person name="Hune M."/>
            <person name="Gregory S."/>
            <person name="Cheng C.H.C."/>
            <person name="Catchen J.M."/>
        </authorList>
    </citation>
    <scope>NUCLEOTIDE SEQUENCE [LARGE SCALE GENOMIC DNA]</scope>
    <source>
        <tissue evidence="2">White muscle</tissue>
    </source>
</reference>
<keyword evidence="3" id="KW-1185">Reference proteome</keyword>
<evidence type="ECO:0000256" key="1">
    <source>
        <dbReference type="SAM" id="MobiDB-lite"/>
    </source>
</evidence>
<gene>
    <name evidence="2" type="ORF">CgunFtcFv8_007989</name>
</gene>
<dbReference type="AlphaFoldDB" id="A0AAN8D4A4"/>
<dbReference type="EMBL" id="JAURVH010001527">
    <property type="protein sequence ID" value="KAK5913458.1"/>
    <property type="molecule type" value="Genomic_DNA"/>
</dbReference>
<comment type="caution">
    <text evidence="2">The sequence shown here is derived from an EMBL/GenBank/DDBJ whole genome shotgun (WGS) entry which is preliminary data.</text>
</comment>